<evidence type="ECO:0000313" key="1">
    <source>
        <dbReference type="EMBL" id="KAJ1365867.1"/>
    </source>
</evidence>
<dbReference type="EMBL" id="JAHQIW010005377">
    <property type="protein sequence ID" value="KAJ1365867.1"/>
    <property type="molecule type" value="Genomic_DNA"/>
</dbReference>
<organism evidence="1 2">
    <name type="scientific">Parelaphostrongylus tenuis</name>
    <name type="common">Meningeal worm</name>
    <dbReference type="NCBI Taxonomy" id="148309"/>
    <lineage>
        <taxon>Eukaryota</taxon>
        <taxon>Metazoa</taxon>
        <taxon>Ecdysozoa</taxon>
        <taxon>Nematoda</taxon>
        <taxon>Chromadorea</taxon>
        <taxon>Rhabditida</taxon>
        <taxon>Rhabditina</taxon>
        <taxon>Rhabditomorpha</taxon>
        <taxon>Strongyloidea</taxon>
        <taxon>Metastrongylidae</taxon>
        <taxon>Parelaphostrongylus</taxon>
    </lineage>
</organism>
<protein>
    <recommendedName>
        <fullName evidence="3">Peptidase S1 domain-containing protein</fullName>
    </recommendedName>
</protein>
<dbReference type="AlphaFoldDB" id="A0AAD5MWL1"/>
<name>A0AAD5MWL1_PARTN</name>
<reference evidence="1" key="1">
    <citation type="submission" date="2021-06" db="EMBL/GenBank/DDBJ databases">
        <title>Parelaphostrongylus tenuis whole genome reference sequence.</title>
        <authorList>
            <person name="Garwood T.J."/>
            <person name="Larsen P.A."/>
            <person name="Fountain-Jones N.M."/>
            <person name="Garbe J.R."/>
            <person name="Macchietto M.G."/>
            <person name="Kania S.A."/>
            <person name="Gerhold R.W."/>
            <person name="Richards J.E."/>
            <person name="Wolf T.M."/>
        </authorList>
    </citation>
    <scope>NUCLEOTIDE SEQUENCE</scope>
    <source>
        <strain evidence="1">MNPRO001-30</strain>
        <tissue evidence="1">Meninges</tissue>
    </source>
</reference>
<accession>A0AAD5MWL1</accession>
<dbReference type="InterPro" id="IPR043504">
    <property type="entry name" value="Peptidase_S1_PA_chymotrypsin"/>
</dbReference>
<keyword evidence="2" id="KW-1185">Reference proteome</keyword>
<dbReference type="InterPro" id="IPR009003">
    <property type="entry name" value="Peptidase_S1_PA"/>
</dbReference>
<sequence length="137" mass="15140">MVAQRSRKMAITPTDVDFTVLAGSGCSDLQECWAWSTQYRISKITVHPDYQPCNSGSKNDVALIEISRDVFKKDGSPICMPSRRETATGILTAVGFGTDRTDVAYTHIVGWQCCTRFVDNISVHTKLHSGCFVTGFK</sequence>
<evidence type="ECO:0000313" key="2">
    <source>
        <dbReference type="Proteomes" id="UP001196413"/>
    </source>
</evidence>
<dbReference type="SUPFAM" id="SSF50494">
    <property type="entry name" value="Trypsin-like serine proteases"/>
    <property type="match status" value="1"/>
</dbReference>
<proteinExistence type="predicted"/>
<dbReference type="Proteomes" id="UP001196413">
    <property type="component" value="Unassembled WGS sequence"/>
</dbReference>
<gene>
    <name evidence="1" type="ORF">KIN20_026328</name>
</gene>
<dbReference type="Gene3D" id="2.40.10.10">
    <property type="entry name" value="Trypsin-like serine proteases"/>
    <property type="match status" value="1"/>
</dbReference>
<comment type="caution">
    <text evidence="1">The sequence shown here is derived from an EMBL/GenBank/DDBJ whole genome shotgun (WGS) entry which is preliminary data.</text>
</comment>
<evidence type="ECO:0008006" key="3">
    <source>
        <dbReference type="Google" id="ProtNLM"/>
    </source>
</evidence>